<reference evidence="1" key="1">
    <citation type="journal article" date="2023" name="G3 (Bethesda)">
        <title>Whole genome assembly and annotation of the endangered Caribbean coral Acropora cervicornis.</title>
        <authorList>
            <person name="Selwyn J.D."/>
            <person name="Vollmer S.V."/>
        </authorList>
    </citation>
    <scope>NUCLEOTIDE SEQUENCE</scope>
    <source>
        <strain evidence="1">K2</strain>
    </source>
</reference>
<comment type="caution">
    <text evidence="1">The sequence shown here is derived from an EMBL/GenBank/DDBJ whole genome shotgun (WGS) entry which is preliminary data.</text>
</comment>
<feature type="non-terminal residue" evidence="1">
    <location>
        <position position="70"/>
    </location>
</feature>
<organism evidence="1 2">
    <name type="scientific">Acropora cervicornis</name>
    <name type="common">Staghorn coral</name>
    <dbReference type="NCBI Taxonomy" id="6130"/>
    <lineage>
        <taxon>Eukaryota</taxon>
        <taxon>Metazoa</taxon>
        <taxon>Cnidaria</taxon>
        <taxon>Anthozoa</taxon>
        <taxon>Hexacorallia</taxon>
        <taxon>Scleractinia</taxon>
        <taxon>Astrocoeniina</taxon>
        <taxon>Acroporidae</taxon>
        <taxon>Acropora</taxon>
    </lineage>
</organism>
<keyword evidence="2" id="KW-1185">Reference proteome</keyword>
<evidence type="ECO:0000313" key="2">
    <source>
        <dbReference type="Proteomes" id="UP001249851"/>
    </source>
</evidence>
<name>A0AAD9QAD3_ACRCE</name>
<accession>A0AAD9QAD3</accession>
<proteinExistence type="predicted"/>
<reference evidence="1" key="2">
    <citation type="journal article" date="2023" name="Science">
        <title>Genomic signatures of disease resistance in endangered staghorn corals.</title>
        <authorList>
            <person name="Vollmer S.V."/>
            <person name="Selwyn J.D."/>
            <person name="Despard B.A."/>
            <person name="Roesel C.L."/>
        </authorList>
    </citation>
    <scope>NUCLEOTIDE SEQUENCE</scope>
    <source>
        <strain evidence="1">K2</strain>
    </source>
</reference>
<evidence type="ECO:0000313" key="1">
    <source>
        <dbReference type="EMBL" id="KAK2557647.1"/>
    </source>
</evidence>
<protein>
    <submittedName>
        <fullName evidence="1">Uncharacterized protein</fullName>
    </submittedName>
</protein>
<gene>
    <name evidence="1" type="ORF">P5673_020005</name>
</gene>
<dbReference type="Proteomes" id="UP001249851">
    <property type="component" value="Unassembled WGS sequence"/>
</dbReference>
<dbReference type="AlphaFoldDB" id="A0AAD9QAD3"/>
<dbReference type="EMBL" id="JARQWQ010000048">
    <property type="protein sequence ID" value="KAK2557647.1"/>
    <property type="molecule type" value="Genomic_DNA"/>
</dbReference>
<sequence>MVSILLESSSSSNVTIEIVDVRMGTEVWINKQINAIMKLCDVEIFQTTIVRIITDVGYKRHHLTGLRILV</sequence>